<evidence type="ECO:0000313" key="2">
    <source>
        <dbReference type="Proteomes" id="UP000030146"/>
    </source>
</evidence>
<protein>
    <recommendedName>
        <fullName evidence="3">Type VI secretion protein</fullName>
    </recommendedName>
</protein>
<evidence type="ECO:0000313" key="1">
    <source>
        <dbReference type="EMBL" id="KGN85464.1"/>
    </source>
</evidence>
<gene>
    <name evidence="1" type="ORF">HR15_09690</name>
</gene>
<dbReference type="AlphaFoldDB" id="A0A0A2FAQ5"/>
<name>A0A0A2FAQ5_9PORP</name>
<keyword evidence="2" id="KW-1185">Reference proteome</keyword>
<organism evidence="1 2">
    <name type="scientific">Porphyromonas gulae</name>
    <dbReference type="NCBI Taxonomy" id="111105"/>
    <lineage>
        <taxon>Bacteria</taxon>
        <taxon>Pseudomonadati</taxon>
        <taxon>Bacteroidota</taxon>
        <taxon>Bacteroidia</taxon>
        <taxon>Bacteroidales</taxon>
        <taxon>Porphyromonadaceae</taxon>
        <taxon>Porphyromonas</taxon>
    </lineage>
</organism>
<accession>A0A0A2FAQ5</accession>
<dbReference type="Proteomes" id="UP000030146">
    <property type="component" value="Unassembled WGS sequence"/>
</dbReference>
<comment type="caution">
    <text evidence="1">The sequence shown here is derived from an EMBL/GenBank/DDBJ whole genome shotgun (WGS) entry which is preliminary data.</text>
</comment>
<evidence type="ECO:0008006" key="3">
    <source>
        <dbReference type="Google" id="ProtNLM"/>
    </source>
</evidence>
<sequence length="377" mass="43202">MKEKKIYRPVNWKLGMSVSPDHFIATENYLLECILQNAKAFRTPFHYGLLPALDDDRSVAITLAGHGEQRTVVLESYKGITPGGYLILLDDPESKITCPCESEGEIPEEGWDILLNVVPFDRNPCGIPDINETPSRYPYVEPTYRLTLLPRNNRKSVAENYLYSVVIGLLRKQDGVYTLDGNYIPPSLSMASHSRLHEYMADFTREISILDNAVKKIVEKTVAQPNRTPIAENVLLLCKDFSHTLSTIYFEWRNKAHMLTPYEVVKTLTSFASTILTSLCFLSIKEKETMLKYFHEWNGISPSTFEQLLDEVVNKSYDHNRINQSLVAVQGMLHMLEELFTSLSRLEFIGQHRESIVISERQMQDTVSESNRWTLVD</sequence>
<proteinExistence type="predicted"/>
<dbReference type="RefSeq" id="WP_039426115.1">
    <property type="nucleotide sequence ID" value="NZ_JRAK01000128.1"/>
</dbReference>
<dbReference type="EMBL" id="JRAK01000128">
    <property type="protein sequence ID" value="KGN85464.1"/>
    <property type="molecule type" value="Genomic_DNA"/>
</dbReference>
<reference evidence="1 2" key="1">
    <citation type="submission" date="2014-08" db="EMBL/GenBank/DDBJ databases">
        <title>Porphyromonas gulae strain:COT-052_OH3439 Genome sequencing.</title>
        <authorList>
            <person name="Wallis C."/>
            <person name="Deusch O."/>
            <person name="O'Flynn C."/>
            <person name="Davis I."/>
            <person name="Jospin G."/>
            <person name="Darling A.E."/>
            <person name="Coil D.A."/>
            <person name="Alexiev A."/>
            <person name="Horsfall A."/>
            <person name="Kirkwood N."/>
            <person name="Harris S."/>
            <person name="Eisen J.A."/>
        </authorList>
    </citation>
    <scope>NUCLEOTIDE SEQUENCE [LARGE SCALE GENOMIC DNA]</scope>
    <source>
        <strain evidence="2">COT-052 OH3439</strain>
    </source>
</reference>